<organism evidence="1 2">
    <name type="scientific">Odoribacter splanchnicus</name>
    <dbReference type="NCBI Taxonomy" id="28118"/>
    <lineage>
        <taxon>Bacteria</taxon>
        <taxon>Pseudomonadati</taxon>
        <taxon>Bacteroidota</taxon>
        <taxon>Bacteroidia</taxon>
        <taxon>Bacteroidales</taxon>
        <taxon>Odoribacteraceae</taxon>
        <taxon>Odoribacter</taxon>
    </lineage>
</organism>
<reference evidence="1 2" key="1">
    <citation type="submission" date="2018-08" db="EMBL/GenBank/DDBJ databases">
        <title>A genome reference for cultivated species of the human gut microbiota.</title>
        <authorList>
            <person name="Zou Y."/>
            <person name="Xue W."/>
            <person name="Luo G."/>
        </authorList>
    </citation>
    <scope>NUCLEOTIDE SEQUENCE [LARGE SCALE GENOMIC DNA]</scope>
    <source>
        <strain evidence="1 2">OF03-11</strain>
    </source>
</reference>
<protein>
    <submittedName>
        <fullName evidence="1">Uncharacterized protein</fullName>
    </submittedName>
</protein>
<evidence type="ECO:0000313" key="2">
    <source>
        <dbReference type="Proteomes" id="UP000284434"/>
    </source>
</evidence>
<dbReference type="RefSeq" id="WP_118103218.1">
    <property type="nucleotide sequence ID" value="NZ_JADMYR010000037.1"/>
</dbReference>
<evidence type="ECO:0000313" key="1">
    <source>
        <dbReference type="EMBL" id="RGY08327.1"/>
    </source>
</evidence>
<accession>A0A413IEB5</accession>
<dbReference type="EMBL" id="QSCO01000005">
    <property type="protein sequence ID" value="RGY08327.1"/>
    <property type="molecule type" value="Genomic_DNA"/>
</dbReference>
<sequence length="389" mass="45902">MRFDKIIYIRYIPLTVKIYEDYYMSEALDSGFEVEYWDISKLFFVSNYGQEDSSHLLPTKKFKNYHELEQALRILKKRTLIISIMTFDGRVRHLYHLFTKYKCVLGIFGRNMFPLSPNKSCSIFHKISNLNFSMIKNFFQTRMLMIDQKFTRIKDHDIVFVGGNCGLRGAGHITSKNLQNAEVIKINSNDYDRYLQLRKNSNRLIEGKYILFLDEYLPLHPDTKLLSLDAIKPEEYYPLLNAYFDRVEKQFGMPVVIAAHPKALRYKEENFFGGRSVYFDSSAILCRDADFVIAHASTSVNYPVVFGKKLHFITSKSIERKMKSIHQNVICFAKYLGCNVQYFDQPHESVNLIEVLDEERYRAYKYDFQTSFETEEKLTKDIFVKFICE</sequence>
<gene>
    <name evidence="1" type="ORF">DXA53_04610</name>
</gene>
<dbReference type="AlphaFoldDB" id="A0A413IEB5"/>
<name>A0A413IEB5_9BACT</name>
<comment type="caution">
    <text evidence="1">The sequence shown here is derived from an EMBL/GenBank/DDBJ whole genome shotgun (WGS) entry which is preliminary data.</text>
</comment>
<proteinExistence type="predicted"/>
<dbReference type="Proteomes" id="UP000284434">
    <property type="component" value="Unassembled WGS sequence"/>
</dbReference>